<keyword evidence="5" id="KW-1185">Reference proteome</keyword>
<comment type="subunit">
    <text evidence="1">Component of the NuA4 histone acetyltransferase complex.</text>
</comment>
<comment type="caution">
    <text evidence="4">The sequence shown here is derived from an EMBL/GenBank/DDBJ whole genome shotgun (WGS) entry which is preliminary data.</text>
</comment>
<sequence>MPRPRRALVPAPPFATSGTATKPSQLQILLYDLPRYVPGRTPPQPPITLLPRRDAEAFIVDKVVTPLDGAEETHSPKAVRRLLNYVVGWPDEPYARQLVPCTEILDYVAPRVLEDWEYALTLRQQTEKEAAAAAADAKRKARIKVEEGKDNDTSRMQSTKVALFSRLPPHCAQQQQPRQGPGRKRRGRKSREMLEAEAEAEAQAEVAAAAAAGGAAAVIHPGGVQGLSLGFSAQGEINVPPSPEKLIAQSIPSLAPAKQRTGLSLKQPFQSFAKVPEVESSVEGEHSRTISGRPALHTGGPPDAQTPLCAKRHVMKRASDRQLDSGDEDAEDAGHYTGGKWDATVILGTGGSYHLQNPLVMSGMAASQATTTTTTATTSVNNDDLDIEDDNVEKMQETRHTTLEERRRASDNIGSASLPLSSPSSRITRIPPPTVPSSTRSSIQITPISPPKATGRPSPASTKTNISRSASATAAVAAEARPRTNPLKRKRNAEPPAPAVQTSASEEVADRGENNGVEGLFYEVDRVEGDCLTVVDDDNANGSGVDIDDSGDAEPPFVAENGAMVPGGGRLVRLFLVRWKGDWPPDQNPTWEPAENLPPRMVRQYLKRTARRKTTEADTSVSQSMGSTAVGPI</sequence>
<name>A0A167M593_9HYPO</name>
<dbReference type="SMART" id="SM00298">
    <property type="entry name" value="CHROMO"/>
    <property type="match status" value="1"/>
</dbReference>
<feature type="region of interest" description="Disordered" evidence="2">
    <location>
        <begin position="1"/>
        <end position="20"/>
    </location>
</feature>
<dbReference type="Proteomes" id="UP000076874">
    <property type="component" value="Unassembled WGS sequence"/>
</dbReference>
<dbReference type="Gene3D" id="2.40.50.40">
    <property type="match status" value="1"/>
</dbReference>
<feature type="compositionally biased region" description="Low complexity" evidence="2">
    <location>
        <begin position="417"/>
        <end position="429"/>
    </location>
</feature>
<dbReference type="InterPro" id="IPR023780">
    <property type="entry name" value="Chromo_domain"/>
</dbReference>
<protein>
    <submittedName>
        <fullName evidence="4">Chromatin organization modifier, chromo domain containing protein</fullName>
    </submittedName>
</protein>
<dbReference type="CDD" id="cd00024">
    <property type="entry name" value="CD_CSD"/>
    <property type="match status" value="1"/>
</dbReference>
<organism evidence="4 5">
    <name type="scientific">Niveomyces insectorum RCEF 264</name>
    <dbReference type="NCBI Taxonomy" id="1081102"/>
    <lineage>
        <taxon>Eukaryota</taxon>
        <taxon>Fungi</taxon>
        <taxon>Dikarya</taxon>
        <taxon>Ascomycota</taxon>
        <taxon>Pezizomycotina</taxon>
        <taxon>Sordariomycetes</taxon>
        <taxon>Hypocreomycetidae</taxon>
        <taxon>Hypocreales</taxon>
        <taxon>Cordycipitaceae</taxon>
        <taxon>Niveomyces</taxon>
    </lineage>
</organism>
<feature type="region of interest" description="Disordered" evidence="2">
    <location>
        <begin position="136"/>
        <end position="198"/>
    </location>
</feature>
<gene>
    <name evidence="4" type="ORF">SPI_09150</name>
</gene>
<dbReference type="AlphaFoldDB" id="A0A167M593"/>
<dbReference type="Pfam" id="PF00385">
    <property type="entry name" value="Chromo"/>
    <property type="match status" value="1"/>
</dbReference>
<dbReference type="PROSITE" id="PS50013">
    <property type="entry name" value="CHROMO_2"/>
    <property type="match status" value="1"/>
</dbReference>
<dbReference type="STRING" id="1081102.A0A167M593"/>
<dbReference type="GO" id="GO:0006338">
    <property type="term" value="P:chromatin remodeling"/>
    <property type="evidence" value="ECO:0007669"/>
    <property type="project" value="UniProtKB-ARBA"/>
</dbReference>
<evidence type="ECO:0000256" key="2">
    <source>
        <dbReference type="SAM" id="MobiDB-lite"/>
    </source>
</evidence>
<evidence type="ECO:0000259" key="3">
    <source>
        <dbReference type="PROSITE" id="PS50013"/>
    </source>
</evidence>
<evidence type="ECO:0000313" key="5">
    <source>
        <dbReference type="Proteomes" id="UP000076874"/>
    </source>
</evidence>
<feature type="region of interest" description="Disordered" evidence="2">
    <location>
        <begin position="609"/>
        <end position="633"/>
    </location>
</feature>
<dbReference type="OrthoDB" id="3543857at2759"/>
<feature type="region of interest" description="Disordered" evidence="2">
    <location>
        <begin position="276"/>
        <end position="307"/>
    </location>
</feature>
<evidence type="ECO:0000313" key="4">
    <source>
        <dbReference type="EMBL" id="OAA53943.1"/>
    </source>
</evidence>
<dbReference type="EMBL" id="AZHD01000026">
    <property type="protein sequence ID" value="OAA53943.1"/>
    <property type="molecule type" value="Genomic_DNA"/>
</dbReference>
<proteinExistence type="predicted"/>
<feature type="compositionally biased region" description="Basic and acidic residues" evidence="2">
    <location>
        <begin position="143"/>
        <end position="153"/>
    </location>
</feature>
<dbReference type="InterPro" id="IPR000953">
    <property type="entry name" value="Chromo/chromo_shadow_dom"/>
</dbReference>
<accession>A0A167M593</accession>
<feature type="compositionally biased region" description="Polar residues" evidence="2">
    <location>
        <begin position="617"/>
        <end position="627"/>
    </location>
</feature>
<reference evidence="4 5" key="1">
    <citation type="journal article" date="2016" name="Genome Biol. Evol.">
        <title>Divergent and convergent evolution of fungal pathogenicity.</title>
        <authorList>
            <person name="Shang Y."/>
            <person name="Xiao G."/>
            <person name="Zheng P."/>
            <person name="Cen K."/>
            <person name="Zhan S."/>
            <person name="Wang C."/>
        </authorList>
    </citation>
    <scope>NUCLEOTIDE SEQUENCE [LARGE SCALE GENOMIC DNA]</scope>
    <source>
        <strain evidence="4 5">RCEF 264</strain>
    </source>
</reference>
<feature type="compositionally biased region" description="Basic and acidic residues" evidence="2">
    <location>
        <begin position="392"/>
        <end position="410"/>
    </location>
</feature>
<feature type="compositionally biased region" description="Low complexity" evidence="2">
    <location>
        <begin position="467"/>
        <end position="479"/>
    </location>
</feature>
<dbReference type="InterPro" id="IPR016197">
    <property type="entry name" value="Chromo-like_dom_sf"/>
</dbReference>
<feature type="domain" description="Chromo" evidence="3">
    <location>
        <begin position="557"/>
        <end position="617"/>
    </location>
</feature>
<dbReference type="SUPFAM" id="SSF54160">
    <property type="entry name" value="Chromo domain-like"/>
    <property type="match status" value="1"/>
</dbReference>
<evidence type="ECO:0000256" key="1">
    <source>
        <dbReference type="ARBA" id="ARBA00011353"/>
    </source>
</evidence>
<feature type="region of interest" description="Disordered" evidence="2">
    <location>
        <begin position="372"/>
        <end position="514"/>
    </location>
</feature>